<evidence type="ECO:0000256" key="2">
    <source>
        <dbReference type="ARBA" id="ARBA00022741"/>
    </source>
</evidence>
<evidence type="ECO:0000259" key="4">
    <source>
        <dbReference type="Pfam" id="PF03135"/>
    </source>
</evidence>
<feature type="domain" description="CagE TrbE VirB component of type IV transporter system central" evidence="4">
    <location>
        <begin position="3"/>
        <end position="158"/>
    </location>
</feature>
<dbReference type="SUPFAM" id="SSF52540">
    <property type="entry name" value="P-loop containing nucleoside triphosphate hydrolases"/>
    <property type="match status" value="1"/>
</dbReference>
<dbReference type="Pfam" id="PF03135">
    <property type="entry name" value="CagE_TrbE_VirB"/>
    <property type="match status" value="1"/>
</dbReference>
<accession>A0A485BXW6</accession>
<evidence type="ECO:0000256" key="3">
    <source>
        <dbReference type="ARBA" id="ARBA00022840"/>
    </source>
</evidence>
<comment type="similarity">
    <text evidence="1">Belongs to the TrbE/VirB4 family.</text>
</comment>
<evidence type="ECO:0000313" key="6">
    <source>
        <dbReference type="Proteomes" id="UP000332594"/>
    </source>
</evidence>
<organism evidence="5 6">
    <name type="scientific">Raoultella terrigena</name>
    <name type="common">Klebsiella terrigena</name>
    <dbReference type="NCBI Taxonomy" id="577"/>
    <lineage>
        <taxon>Bacteria</taxon>
        <taxon>Pseudomonadati</taxon>
        <taxon>Pseudomonadota</taxon>
        <taxon>Gammaproteobacteria</taxon>
        <taxon>Enterobacterales</taxon>
        <taxon>Enterobacteriaceae</taxon>
        <taxon>Klebsiella/Raoultella group</taxon>
        <taxon>Raoultella</taxon>
    </lineage>
</organism>
<evidence type="ECO:0000313" key="5">
    <source>
        <dbReference type="EMBL" id="VFS77333.1"/>
    </source>
</evidence>
<keyword evidence="2" id="KW-0547">Nucleotide-binding</keyword>
<dbReference type="InterPro" id="IPR018145">
    <property type="entry name" value="CagE_TrbE_VirB_cntrl_dom"/>
</dbReference>
<dbReference type="EMBL" id="CAADJG010000002">
    <property type="protein sequence ID" value="VFS77333.1"/>
    <property type="molecule type" value="Genomic_DNA"/>
</dbReference>
<dbReference type="Proteomes" id="UP000332594">
    <property type="component" value="Unassembled WGS sequence"/>
</dbReference>
<dbReference type="GO" id="GO:0005524">
    <property type="term" value="F:ATP binding"/>
    <property type="evidence" value="ECO:0007669"/>
    <property type="project" value="UniProtKB-KW"/>
</dbReference>
<keyword evidence="3" id="KW-0067">ATP-binding</keyword>
<dbReference type="PANTHER" id="PTHR30121:SF12">
    <property type="entry name" value="TYPE IV SECRETION SYSTEM PROTEIN CAGE"/>
    <property type="match status" value="1"/>
</dbReference>
<gene>
    <name evidence="5" type="primary">ptlC_2</name>
    <name evidence="5" type="ORF">NCTC13038_03711</name>
</gene>
<protein>
    <submittedName>
        <fullName evidence="5">Pertussis toxin liberation protein C</fullName>
    </submittedName>
</protein>
<proteinExistence type="inferred from homology"/>
<dbReference type="PANTHER" id="PTHR30121">
    <property type="entry name" value="UNCHARACTERIZED PROTEIN YJGR-RELATED"/>
    <property type="match status" value="1"/>
</dbReference>
<dbReference type="AlphaFoldDB" id="A0A485BXW6"/>
<evidence type="ECO:0000256" key="1">
    <source>
        <dbReference type="ARBA" id="ARBA00006512"/>
    </source>
</evidence>
<name>A0A485BXW6_RAOTE</name>
<reference evidence="5 6" key="1">
    <citation type="submission" date="2019-03" db="EMBL/GenBank/DDBJ databases">
        <authorList>
            <consortium name="Pathogen Informatics"/>
        </authorList>
    </citation>
    <scope>NUCLEOTIDE SEQUENCE [LARGE SCALE GENOMIC DNA]</scope>
    <source>
        <strain evidence="5 6">NCTC13038</strain>
    </source>
</reference>
<dbReference type="InterPro" id="IPR051162">
    <property type="entry name" value="T4SS_component"/>
</dbReference>
<sequence>MSFFTTDTAECQTVGGSRFFRSLEIKDYSPETATGLLDALLYAESEYVLTQSFTCMARDEAQKHIRLAEKRLTSADDDAISQREELIVLRDLLQSGHVSCGKYHFSLLVSSDSPEQVVKDANALAQPFADLGIMTTLSTLSLPAAYLAQLPGIYTLRPVWWPSAARTLPTWRACTIFILINETAIPGADAIAILKSPGGGGYYLNLHDSQSGRDDFNEKTPGNTAIIGKTGSGKTMLMTMMQQLMQKYRNPVTFSASATIQRFTTVYFDKDRAAEMAIRQMGGRYFRIRTGTPTGFNPFSLAPTRRNISFIKRLVRMLCGRNGKPLDPRDEERISAAVDTIMLDYPPEYRKFGITRLLEVLPEPPTTDARLNGLRIRLKQWAQGGEFGWVFDNEEDTFNISNIDNVGIGIPSSMIRLSVI</sequence>
<dbReference type="InterPro" id="IPR027417">
    <property type="entry name" value="P-loop_NTPase"/>
</dbReference>